<evidence type="ECO:0000313" key="4">
    <source>
        <dbReference type="Proteomes" id="UP000067598"/>
    </source>
</evidence>
<dbReference type="PANTHER" id="PTHR14969:SF13">
    <property type="entry name" value="AT30094P"/>
    <property type="match status" value="1"/>
</dbReference>
<dbReference type="SMART" id="SM00014">
    <property type="entry name" value="acidPPc"/>
    <property type="match status" value="1"/>
</dbReference>
<feature type="transmembrane region" description="Helical" evidence="1">
    <location>
        <begin position="7"/>
        <end position="30"/>
    </location>
</feature>
<dbReference type="Pfam" id="PF01569">
    <property type="entry name" value="PAP2"/>
    <property type="match status" value="1"/>
</dbReference>
<dbReference type="InterPro" id="IPR000326">
    <property type="entry name" value="PAP2/HPO"/>
</dbReference>
<accession>A0A109DDH9</accession>
<keyword evidence="1" id="KW-0472">Membrane</keyword>
<dbReference type="Proteomes" id="UP000067598">
    <property type="component" value="Unassembled WGS sequence"/>
</dbReference>
<comment type="caution">
    <text evidence="3">The sequence shown here is derived from an EMBL/GenBank/DDBJ whole genome shotgun (WGS) entry which is preliminary data.</text>
</comment>
<sequence length="210" mass="23580">MRKKNIYSICIGLPIFLILAFSIMAHASWVTGFDNFFEGLVHSIPNLQSIMHVITFLADTKVDLVWMLLIAVILWLKKQRPLSASIVISLVTADAFGWIVKHIIQRARPTAHVAADDGFSFPSGHTLGMAIIVFWLILILIPALVKNKTAKIWLTVLLAIWLVLVMISRVYLYAHWPSDVCGSVAMGLMWIGLVDAIWDKVTPQTDKNNF</sequence>
<feature type="transmembrane region" description="Helical" evidence="1">
    <location>
        <begin position="50"/>
        <end position="75"/>
    </location>
</feature>
<feature type="transmembrane region" description="Helical" evidence="1">
    <location>
        <begin position="82"/>
        <end position="104"/>
    </location>
</feature>
<dbReference type="RefSeq" id="WP_060462254.1">
    <property type="nucleotide sequence ID" value="NZ_AP025162.1"/>
</dbReference>
<dbReference type="EMBL" id="LJGP01000026">
    <property type="protein sequence ID" value="KWU03437.1"/>
    <property type="molecule type" value="Genomic_DNA"/>
</dbReference>
<keyword evidence="1" id="KW-1133">Transmembrane helix</keyword>
<evidence type="ECO:0000259" key="2">
    <source>
        <dbReference type="SMART" id="SM00014"/>
    </source>
</evidence>
<feature type="domain" description="Phosphatidic acid phosphatase type 2/haloperoxidase" evidence="2">
    <location>
        <begin position="83"/>
        <end position="195"/>
    </location>
</feature>
<proteinExistence type="predicted"/>
<dbReference type="SUPFAM" id="SSF48317">
    <property type="entry name" value="Acid phosphatase/Vanadium-dependent haloperoxidase"/>
    <property type="match status" value="1"/>
</dbReference>
<gene>
    <name evidence="3" type="ORF">AEL95_07445</name>
</gene>
<dbReference type="AlphaFoldDB" id="A0A109DDH9"/>
<evidence type="ECO:0000313" key="3">
    <source>
        <dbReference type="EMBL" id="KWU03437.1"/>
    </source>
</evidence>
<protein>
    <recommendedName>
        <fullName evidence="2">Phosphatidic acid phosphatase type 2/haloperoxidase domain-containing protein</fullName>
    </recommendedName>
</protein>
<feature type="transmembrane region" description="Helical" evidence="1">
    <location>
        <begin position="152"/>
        <end position="174"/>
    </location>
</feature>
<name>A0A109DDH9_9LACO</name>
<dbReference type="PANTHER" id="PTHR14969">
    <property type="entry name" value="SPHINGOSINE-1-PHOSPHATE PHOSPHOHYDROLASE"/>
    <property type="match status" value="1"/>
</dbReference>
<dbReference type="InterPro" id="IPR036938">
    <property type="entry name" value="PAP2/HPO_sf"/>
</dbReference>
<evidence type="ECO:0000256" key="1">
    <source>
        <dbReference type="SAM" id="Phobius"/>
    </source>
</evidence>
<dbReference type="PATRIC" id="fig|47770.28.peg.927"/>
<feature type="transmembrane region" description="Helical" evidence="1">
    <location>
        <begin position="124"/>
        <end position="145"/>
    </location>
</feature>
<dbReference type="Gene3D" id="1.20.144.10">
    <property type="entry name" value="Phosphatidic acid phosphatase type 2/haloperoxidase"/>
    <property type="match status" value="2"/>
</dbReference>
<organism evidence="3 4">
    <name type="scientific">Lactobacillus crispatus</name>
    <dbReference type="NCBI Taxonomy" id="47770"/>
    <lineage>
        <taxon>Bacteria</taxon>
        <taxon>Bacillati</taxon>
        <taxon>Bacillota</taxon>
        <taxon>Bacilli</taxon>
        <taxon>Lactobacillales</taxon>
        <taxon>Lactobacillaceae</taxon>
        <taxon>Lactobacillus</taxon>
    </lineage>
</organism>
<reference evidence="3 4" key="1">
    <citation type="journal article" date="2016" name="Microbiology (Mosc.)">
        <title>Comparison of Lactobacillus crispatus isolates from Lactobacillus-dominated vaginal microbiomes with isolates from microbiomes containing bacterial vaginosis-associated bacteria.</title>
        <authorList>
            <person name="Abdelmaksoud A.A."/>
            <person name="Koparde V.N."/>
            <person name="Sheth N.U."/>
            <person name="Serrano M.G."/>
            <person name="Glascock A.L."/>
            <person name="Fettweis J.M."/>
            <person name="Strauss Iii J.F."/>
            <person name="Buck G.A."/>
            <person name="Jefferson K.K."/>
        </authorList>
    </citation>
    <scope>NUCLEOTIDE SEQUENCE [LARGE SCALE GENOMIC DNA]</scope>
    <source>
        <strain evidence="3 4">VMC3</strain>
    </source>
</reference>
<keyword evidence="1" id="KW-0812">Transmembrane</keyword>
<dbReference type="CDD" id="cd03392">
    <property type="entry name" value="PAP2_like_2"/>
    <property type="match status" value="1"/>
</dbReference>